<dbReference type="InterPro" id="IPR029044">
    <property type="entry name" value="Nucleotide-diphossugar_trans"/>
</dbReference>
<evidence type="ECO:0000256" key="6">
    <source>
        <dbReference type="ARBA" id="ARBA00023136"/>
    </source>
</evidence>
<sequence length="349" mass="39870">MGAVALQGMWHNASDGFFYSYCGAYKLSSMVSKIDYSVVIPIFNEESIIPELWQRLAPVIKELGGYTEVIFVDDGSRDASLSLLTTIAQDSPHVKIIALSRNFGHQCALSAGIDRAEGQAVILMDGDLQDPPEAIFQFVSAWKQGYEVVYAIRKQRKESWLKRLAFKSFYRIHRVLSDIFVPLDAGIFSLMDRQVILTLRQMPERNKYISGLRAYAGFKQVGVIVERGYRYRGKPRVTLWKLFKLTFDSIFAFSTIPLRLATLFGFACATFSFAIGTIALYYKLVLNREFLSWAFGLTTTFFMGGVQLIFLGIIGEYIARIYDEVKQRPYYVIKQQIGFQDEPNFRIDR</sequence>
<protein>
    <submittedName>
        <fullName evidence="9">Glycosyl transferase</fullName>
    </submittedName>
</protein>
<evidence type="ECO:0000256" key="2">
    <source>
        <dbReference type="ARBA" id="ARBA00022676"/>
    </source>
</evidence>
<dbReference type="KEGG" id="oac:Oscil6304_1375"/>
<organism evidence="9 10">
    <name type="scientific">Oscillatoria acuminata PCC 6304</name>
    <dbReference type="NCBI Taxonomy" id="56110"/>
    <lineage>
        <taxon>Bacteria</taxon>
        <taxon>Bacillati</taxon>
        <taxon>Cyanobacteriota</taxon>
        <taxon>Cyanophyceae</taxon>
        <taxon>Oscillatoriophycideae</taxon>
        <taxon>Oscillatoriales</taxon>
        <taxon>Oscillatoriaceae</taxon>
        <taxon>Oscillatoria</taxon>
    </lineage>
</organism>
<keyword evidence="10" id="KW-1185">Reference proteome</keyword>
<evidence type="ECO:0000256" key="7">
    <source>
        <dbReference type="SAM" id="Phobius"/>
    </source>
</evidence>
<feature type="transmembrane region" description="Helical" evidence="7">
    <location>
        <begin position="294"/>
        <end position="319"/>
    </location>
</feature>
<dbReference type="InParanoid" id="K9TGC9"/>
<evidence type="ECO:0000256" key="3">
    <source>
        <dbReference type="ARBA" id="ARBA00022679"/>
    </source>
</evidence>
<gene>
    <name evidence="9" type="ORF">Oscil6304_1375</name>
</gene>
<dbReference type="InterPro" id="IPR001173">
    <property type="entry name" value="Glyco_trans_2-like"/>
</dbReference>
<feature type="domain" description="Glycosyltransferase 2-like" evidence="8">
    <location>
        <begin position="37"/>
        <end position="196"/>
    </location>
</feature>
<proteinExistence type="predicted"/>
<keyword evidence="6 7" id="KW-0472">Membrane</keyword>
<comment type="subcellular location">
    <subcellularLocation>
        <location evidence="1">Membrane</location>
        <topology evidence="1">Multi-pass membrane protein</topology>
    </subcellularLocation>
</comment>
<name>K9TGC9_9CYAN</name>
<evidence type="ECO:0000256" key="4">
    <source>
        <dbReference type="ARBA" id="ARBA00022692"/>
    </source>
</evidence>
<dbReference type="PANTHER" id="PTHR48090">
    <property type="entry name" value="UNDECAPRENYL-PHOSPHATE 4-DEOXY-4-FORMAMIDO-L-ARABINOSE TRANSFERASE-RELATED"/>
    <property type="match status" value="1"/>
</dbReference>
<keyword evidence="2" id="KW-0328">Glycosyltransferase</keyword>
<keyword evidence="4 7" id="KW-0812">Transmembrane</keyword>
<keyword evidence="3 9" id="KW-0808">Transferase</keyword>
<dbReference type="EMBL" id="CP003607">
    <property type="protein sequence ID" value="AFY81084.1"/>
    <property type="molecule type" value="Genomic_DNA"/>
</dbReference>
<dbReference type="FunCoup" id="K9TGC9">
    <property type="interactions" value="427"/>
</dbReference>
<dbReference type="Proteomes" id="UP000010367">
    <property type="component" value="Chromosome"/>
</dbReference>
<reference evidence="9 10" key="1">
    <citation type="submission" date="2012-06" db="EMBL/GenBank/DDBJ databases">
        <title>Finished chromosome of genome of Oscillatoria acuminata PCC 6304.</title>
        <authorList>
            <consortium name="US DOE Joint Genome Institute"/>
            <person name="Gugger M."/>
            <person name="Coursin T."/>
            <person name="Rippka R."/>
            <person name="Tandeau De Marsac N."/>
            <person name="Huntemann M."/>
            <person name="Wei C.-L."/>
            <person name="Han J."/>
            <person name="Detter J.C."/>
            <person name="Han C."/>
            <person name="Tapia R."/>
            <person name="Davenport K."/>
            <person name="Daligault H."/>
            <person name="Erkkila T."/>
            <person name="Gu W."/>
            <person name="Munk A.C.C."/>
            <person name="Teshima H."/>
            <person name="Xu Y."/>
            <person name="Chain P."/>
            <person name="Chen A."/>
            <person name="Krypides N."/>
            <person name="Mavromatis K."/>
            <person name="Markowitz V."/>
            <person name="Szeto E."/>
            <person name="Ivanova N."/>
            <person name="Mikhailova N."/>
            <person name="Ovchinnikova G."/>
            <person name="Pagani I."/>
            <person name="Pati A."/>
            <person name="Goodwin L."/>
            <person name="Peters L."/>
            <person name="Pitluck S."/>
            <person name="Woyke T."/>
            <person name="Kerfeld C."/>
        </authorList>
    </citation>
    <scope>NUCLEOTIDE SEQUENCE [LARGE SCALE GENOMIC DNA]</scope>
    <source>
        <strain evidence="9 10">PCC 6304</strain>
    </source>
</reference>
<evidence type="ECO:0000256" key="1">
    <source>
        <dbReference type="ARBA" id="ARBA00004141"/>
    </source>
</evidence>
<dbReference type="Pfam" id="PF00535">
    <property type="entry name" value="Glycos_transf_2"/>
    <property type="match status" value="1"/>
</dbReference>
<dbReference type="STRING" id="56110.Oscil6304_1375"/>
<dbReference type="SUPFAM" id="SSF53448">
    <property type="entry name" value="Nucleotide-diphospho-sugar transferases"/>
    <property type="match status" value="1"/>
</dbReference>
<accession>K9TGC9</accession>
<dbReference type="GO" id="GO:0016757">
    <property type="term" value="F:glycosyltransferase activity"/>
    <property type="evidence" value="ECO:0007669"/>
    <property type="project" value="UniProtKB-KW"/>
</dbReference>
<dbReference type="Gene3D" id="3.90.550.10">
    <property type="entry name" value="Spore Coat Polysaccharide Biosynthesis Protein SpsA, Chain A"/>
    <property type="match status" value="1"/>
</dbReference>
<keyword evidence="5 7" id="KW-1133">Transmembrane helix</keyword>
<dbReference type="eggNOG" id="COG0463">
    <property type="taxonomic scope" value="Bacteria"/>
</dbReference>
<dbReference type="InterPro" id="IPR050256">
    <property type="entry name" value="Glycosyltransferase_2"/>
</dbReference>
<dbReference type="HOGENOM" id="CLU_033536_0_1_3"/>
<dbReference type="PATRIC" id="fig|56110.3.peg.1662"/>
<feature type="transmembrane region" description="Helical" evidence="7">
    <location>
        <begin position="260"/>
        <end position="282"/>
    </location>
</feature>
<dbReference type="PANTHER" id="PTHR48090:SF1">
    <property type="entry name" value="PROPHAGE BACTOPRENOL GLUCOSYL TRANSFERASE HOMOLOG"/>
    <property type="match status" value="1"/>
</dbReference>
<evidence type="ECO:0000259" key="8">
    <source>
        <dbReference type="Pfam" id="PF00535"/>
    </source>
</evidence>
<dbReference type="AlphaFoldDB" id="K9TGC9"/>
<evidence type="ECO:0000256" key="5">
    <source>
        <dbReference type="ARBA" id="ARBA00022989"/>
    </source>
</evidence>
<dbReference type="GO" id="GO:0005886">
    <property type="term" value="C:plasma membrane"/>
    <property type="evidence" value="ECO:0007669"/>
    <property type="project" value="TreeGrafter"/>
</dbReference>
<evidence type="ECO:0000313" key="9">
    <source>
        <dbReference type="EMBL" id="AFY81084.1"/>
    </source>
</evidence>
<dbReference type="CDD" id="cd04187">
    <property type="entry name" value="DPM1_like_bac"/>
    <property type="match status" value="1"/>
</dbReference>
<evidence type="ECO:0000313" key="10">
    <source>
        <dbReference type="Proteomes" id="UP000010367"/>
    </source>
</evidence>